<comment type="similarity">
    <text evidence="1">Belongs to the 4-hydroxybenzoyl-CoA thioesterase family.</text>
</comment>
<evidence type="ECO:0000313" key="4">
    <source>
        <dbReference type="Proteomes" id="UP000011591"/>
    </source>
</evidence>
<keyword evidence="2" id="KW-0378">Hydrolase</keyword>
<dbReference type="EMBL" id="AOIP01000015">
    <property type="protein sequence ID" value="ELZ07306.1"/>
    <property type="molecule type" value="Genomic_DNA"/>
</dbReference>
<dbReference type="RefSeq" id="WP_006664440.1">
    <property type="nucleotide sequence ID" value="NZ_AOIP01000015.1"/>
</dbReference>
<proteinExistence type="inferred from homology"/>
<evidence type="ECO:0000256" key="1">
    <source>
        <dbReference type="ARBA" id="ARBA00005953"/>
    </source>
</evidence>
<accession>M0B8R2</accession>
<keyword evidence="4" id="KW-1185">Reference proteome</keyword>
<dbReference type="AlphaFoldDB" id="M0B8R2"/>
<dbReference type="Proteomes" id="UP000011591">
    <property type="component" value="Unassembled WGS sequence"/>
</dbReference>
<dbReference type="SUPFAM" id="SSF54637">
    <property type="entry name" value="Thioesterase/thiol ester dehydrase-isomerase"/>
    <property type="match status" value="1"/>
</dbReference>
<dbReference type="PATRIC" id="fig|1227491.4.peg.946"/>
<name>M0B8R2_9EURY</name>
<organism evidence="3 4">
    <name type="scientific">Natrialba aegyptia DSM 13077</name>
    <dbReference type="NCBI Taxonomy" id="1227491"/>
    <lineage>
        <taxon>Archaea</taxon>
        <taxon>Methanobacteriati</taxon>
        <taxon>Methanobacteriota</taxon>
        <taxon>Stenosarchaea group</taxon>
        <taxon>Halobacteria</taxon>
        <taxon>Halobacteriales</taxon>
        <taxon>Natrialbaceae</taxon>
        <taxon>Natrialba</taxon>
    </lineage>
</organism>
<reference evidence="3 4" key="1">
    <citation type="journal article" date="2014" name="PLoS Genet.">
        <title>Phylogenetically driven sequencing of extremely halophilic archaea reveals strategies for static and dynamic osmo-response.</title>
        <authorList>
            <person name="Becker E.A."/>
            <person name="Seitzer P.M."/>
            <person name="Tritt A."/>
            <person name="Larsen D."/>
            <person name="Krusor M."/>
            <person name="Yao A.I."/>
            <person name="Wu D."/>
            <person name="Madern D."/>
            <person name="Eisen J.A."/>
            <person name="Darling A.E."/>
            <person name="Facciotti M.T."/>
        </authorList>
    </citation>
    <scope>NUCLEOTIDE SEQUENCE [LARGE SCALE GENOMIC DNA]</scope>
    <source>
        <strain evidence="3 4">DSM 13077</strain>
    </source>
</reference>
<dbReference type="Pfam" id="PF13279">
    <property type="entry name" value="4HBT_2"/>
    <property type="match status" value="1"/>
</dbReference>
<comment type="caution">
    <text evidence="3">The sequence shown here is derived from an EMBL/GenBank/DDBJ whole genome shotgun (WGS) entry which is preliminary data.</text>
</comment>
<protein>
    <submittedName>
        <fullName evidence="3">Thioesterase superfamily protein</fullName>
    </submittedName>
</protein>
<dbReference type="InterPro" id="IPR006684">
    <property type="entry name" value="YbgC/YbaW"/>
</dbReference>
<dbReference type="PIRSF" id="PIRSF003230">
    <property type="entry name" value="YbgC"/>
    <property type="match status" value="1"/>
</dbReference>
<dbReference type="PANTHER" id="PTHR31793">
    <property type="entry name" value="4-HYDROXYBENZOYL-COA THIOESTERASE FAMILY MEMBER"/>
    <property type="match status" value="1"/>
</dbReference>
<evidence type="ECO:0000313" key="3">
    <source>
        <dbReference type="EMBL" id="ELZ07306.1"/>
    </source>
</evidence>
<sequence>MSEKFTVAVPVRYRDLDPMDHVNHAVYASYLEAARTDYIEAVLEIPQEELAFVIANLEISYERPITMDDEPTVALEVTDLGDSSCTMAYEIRTGDEIAATAETTIVRVDPDTGHPTPLSDAVRNRVREFEELEAPAYS</sequence>
<dbReference type="NCBIfam" id="TIGR00051">
    <property type="entry name" value="YbgC/FadM family acyl-CoA thioesterase"/>
    <property type="match status" value="1"/>
</dbReference>
<dbReference type="PANTHER" id="PTHR31793:SF27">
    <property type="entry name" value="NOVEL THIOESTERASE SUPERFAMILY DOMAIN AND SAPOSIN A-TYPE DOMAIN CONTAINING PROTEIN (0610012H03RIK)"/>
    <property type="match status" value="1"/>
</dbReference>
<evidence type="ECO:0000256" key="2">
    <source>
        <dbReference type="ARBA" id="ARBA00022801"/>
    </source>
</evidence>
<dbReference type="OrthoDB" id="56956at2157"/>
<dbReference type="InterPro" id="IPR050563">
    <property type="entry name" value="4-hydroxybenzoyl-CoA_TE"/>
</dbReference>
<dbReference type="InterPro" id="IPR029069">
    <property type="entry name" value="HotDog_dom_sf"/>
</dbReference>
<dbReference type="GO" id="GO:0047617">
    <property type="term" value="F:fatty acyl-CoA hydrolase activity"/>
    <property type="evidence" value="ECO:0007669"/>
    <property type="project" value="TreeGrafter"/>
</dbReference>
<gene>
    <name evidence="3" type="ORF">C480_04601</name>
</gene>
<dbReference type="CDD" id="cd00586">
    <property type="entry name" value="4HBT"/>
    <property type="match status" value="1"/>
</dbReference>
<dbReference type="Gene3D" id="3.10.129.10">
    <property type="entry name" value="Hotdog Thioesterase"/>
    <property type="match status" value="1"/>
</dbReference>